<gene>
    <name evidence="12 13" type="primary">LOC111121591</name>
</gene>
<dbReference type="SUPFAM" id="SSF53448">
    <property type="entry name" value="Nucleotide-diphospho-sugar transferases"/>
    <property type="match status" value="1"/>
</dbReference>
<dbReference type="RefSeq" id="XP_022318644.1">
    <property type="nucleotide sequence ID" value="XM_022462936.1"/>
</dbReference>
<dbReference type="Gene3D" id="3.90.550.10">
    <property type="entry name" value="Spore Coat Polysaccharide Biosynthesis Protein SpsA, Chain A"/>
    <property type="match status" value="1"/>
</dbReference>
<evidence type="ECO:0000256" key="3">
    <source>
        <dbReference type="ARBA" id="ARBA00022679"/>
    </source>
</evidence>
<dbReference type="GO" id="GO:0047238">
    <property type="term" value="F:glucuronosyl-N-acetylgalactosaminyl-proteoglycan 4-beta-N-acetylgalactosaminyltransferase activity"/>
    <property type="evidence" value="ECO:0007669"/>
    <property type="project" value="TreeGrafter"/>
</dbReference>
<dbReference type="InterPro" id="IPR008428">
    <property type="entry name" value="Chond_GalNAc"/>
</dbReference>
<protein>
    <recommendedName>
        <fullName evidence="9">Hexosyltransferase</fullName>
        <ecNumber evidence="9">2.4.1.-</ecNumber>
    </recommendedName>
</protein>
<organism evidence="11 12">
    <name type="scientific">Crassostrea virginica</name>
    <name type="common">Eastern oyster</name>
    <dbReference type="NCBI Taxonomy" id="6565"/>
    <lineage>
        <taxon>Eukaryota</taxon>
        <taxon>Metazoa</taxon>
        <taxon>Spiralia</taxon>
        <taxon>Lophotrochozoa</taxon>
        <taxon>Mollusca</taxon>
        <taxon>Bivalvia</taxon>
        <taxon>Autobranchia</taxon>
        <taxon>Pteriomorphia</taxon>
        <taxon>Ostreida</taxon>
        <taxon>Ostreoidea</taxon>
        <taxon>Ostreidae</taxon>
        <taxon>Crassostrea</taxon>
    </lineage>
</organism>
<evidence type="ECO:0000256" key="10">
    <source>
        <dbReference type="SAM" id="Coils"/>
    </source>
</evidence>
<keyword evidence="10" id="KW-0175">Coiled coil</keyword>
<dbReference type="PANTHER" id="PTHR12369:SF45">
    <property type="entry name" value="HEXOSYLTRANSFERASE"/>
    <property type="match status" value="1"/>
</dbReference>
<evidence type="ECO:0000313" key="11">
    <source>
        <dbReference type="Proteomes" id="UP000694844"/>
    </source>
</evidence>
<dbReference type="AlphaFoldDB" id="A0A8B8CS50"/>
<keyword evidence="11" id="KW-1185">Reference proteome</keyword>
<dbReference type="InterPro" id="IPR029044">
    <property type="entry name" value="Nucleotide-diphossugar_trans"/>
</dbReference>
<dbReference type="PANTHER" id="PTHR12369">
    <property type="entry name" value="CHONDROITIN SYNTHASE"/>
    <property type="match status" value="1"/>
</dbReference>
<keyword evidence="6" id="KW-1133">Transmembrane helix</keyword>
<reference evidence="12 13" key="1">
    <citation type="submission" date="2025-04" db="UniProtKB">
        <authorList>
            <consortium name="RefSeq"/>
        </authorList>
    </citation>
    <scope>IDENTIFICATION</scope>
    <source>
        <tissue evidence="12 13">Whole sample</tissue>
    </source>
</reference>
<proteinExistence type="inferred from homology"/>
<dbReference type="EC" id="2.4.1.-" evidence="9"/>
<dbReference type="InterPro" id="IPR051227">
    <property type="entry name" value="CS_glycosyltransferase"/>
</dbReference>
<evidence type="ECO:0000256" key="1">
    <source>
        <dbReference type="ARBA" id="ARBA00004447"/>
    </source>
</evidence>
<evidence type="ECO:0000313" key="13">
    <source>
        <dbReference type="RefSeq" id="XP_022318644.1"/>
    </source>
</evidence>
<name>A0A8B8CS50_CRAVI</name>
<evidence type="ECO:0000256" key="9">
    <source>
        <dbReference type="RuleBase" id="RU364016"/>
    </source>
</evidence>
<accession>A0A8B8CS50</accession>
<keyword evidence="8" id="KW-0472">Membrane</keyword>
<evidence type="ECO:0000256" key="7">
    <source>
        <dbReference type="ARBA" id="ARBA00023034"/>
    </source>
</evidence>
<keyword evidence="7 9" id="KW-0333">Golgi apparatus</keyword>
<evidence type="ECO:0000313" key="12">
    <source>
        <dbReference type="RefSeq" id="XP_022318643.1"/>
    </source>
</evidence>
<keyword evidence="4" id="KW-0812">Transmembrane</keyword>
<evidence type="ECO:0000256" key="8">
    <source>
        <dbReference type="ARBA" id="ARBA00023136"/>
    </source>
</evidence>
<keyword evidence="3 9" id="KW-0808">Transferase</keyword>
<keyword evidence="5 9" id="KW-0735">Signal-anchor</keyword>
<dbReference type="GO" id="GO:0032580">
    <property type="term" value="C:Golgi cisterna membrane"/>
    <property type="evidence" value="ECO:0007669"/>
    <property type="project" value="UniProtKB-SubCell"/>
</dbReference>
<dbReference type="RefSeq" id="XP_022318643.1">
    <property type="nucleotide sequence ID" value="XM_022462935.1"/>
</dbReference>
<dbReference type="Pfam" id="PF05679">
    <property type="entry name" value="CHGN"/>
    <property type="match status" value="1"/>
</dbReference>
<comment type="similarity">
    <text evidence="2 9">Belongs to the chondroitin N-acetylgalactosaminyltransferase family.</text>
</comment>
<dbReference type="GeneID" id="111121591"/>
<comment type="subcellular location">
    <subcellularLocation>
        <location evidence="1 9">Golgi apparatus</location>
        <location evidence="1 9">Golgi stack membrane</location>
        <topology evidence="1 9">Single-pass type II membrane protein</topology>
    </subcellularLocation>
</comment>
<feature type="coiled-coil region" evidence="10">
    <location>
        <begin position="49"/>
        <end position="97"/>
    </location>
</feature>
<evidence type="ECO:0000256" key="2">
    <source>
        <dbReference type="ARBA" id="ARBA00009239"/>
    </source>
</evidence>
<dbReference type="KEGG" id="cvn:111121591"/>
<evidence type="ECO:0000256" key="5">
    <source>
        <dbReference type="ARBA" id="ARBA00022968"/>
    </source>
</evidence>
<dbReference type="OrthoDB" id="431432at2759"/>
<sequence>MGKPMPRVLILLFLLSVLTMVFITKWGLVMDNISTSAPQQTRHTRELFQAAIEESEKRHQTRIEELQKKIEELQELLDSQRQQRENLTVKVNESERADGEIQRYFHDKLHSAEILHGVEMKNEYELTAFNRFTLYRVYVVDPGLGKRVVEKPIGAKKRDLLEVITFSVNILNEQRKNASKVYTISDFIEGIYRTDPASGTHYDLYFRNLNASQAGHYSKVVVLKPFGPLIPAINTTVQTKETWINIILPLKGRLDSLEIFMKNFVDVCILIDKRIYLSIVYFGKEGLNEVRNITKTVSRTHGYKFIRVISVNEEFSRGRGLQVGMENWKGKDILVFMCDVDIVFNSEFLERCRLNTEKQRKVYYPIVFSLFNPNLVYSLENKTIPSLRRQLVISKTSGFWRDFGYGMTCQYLSDFKAVQGFSEGIVGWGGEDVFLYKKYVRSSIAVVRATDPGIFHLWHDKECPQSLSADQYRGCIRSKSLSEASHAQLGVLAFKNQIDLQKLQAKN</sequence>
<evidence type="ECO:0000256" key="4">
    <source>
        <dbReference type="ARBA" id="ARBA00022692"/>
    </source>
</evidence>
<evidence type="ECO:0000256" key="6">
    <source>
        <dbReference type="ARBA" id="ARBA00022989"/>
    </source>
</evidence>
<dbReference type="Proteomes" id="UP000694844">
    <property type="component" value="Chromosome 2"/>
</dbReference>